<dbReference type="InterPro" id="IPR036900">
    <property type="entry name" value="A-D-PHexomutase_C_sf"/>
</dbReference>
<accession>A0AAD9IMP7</accession>
<comment type="cofactor">
    <cofactor evidence="2">
        <name>Mg(2+)</name>
        <dbReference type="ChEBI" id="CHEBI:18420"/>
    </cofactor>
</comment>
<evidence type="ECO:0000259" key="13">
    <source>
        <dbReference type="Pfam" id="PF02878"/>
    </source>
</evidence>
<dbReference type="InterPro" id="IPR049023">
    <property type="entry name" value="AMG1_II"/>
</dbReference>
<dbReference type="Pfam" id="PF02878">
    <property type="entry name" value="PGM_PMM_I"/>
    <property type="match status" value="2"/>
</dbReference>
<evidence type="ECO:0000256" key="4">
    <source>
        <dbReference type="ARBA" id="ARBA00010231"/>
    </source>
</evidence>
<evidence type="ECO:0000256" key="2">
    <source>
        <dbReference type="ARBA" id="ARBA00001946"/>
    </source>
</evidence>
<dbReference type="Gene3D" id="3.30.310.50">
    <property type="entry name" value="Alpha-D-phosphohexomutase, C-terminal domain"/>
    <property type="match status" value="1"/>
</dbReference>
<feature type="domain" description="Alpha-D-phosphohexomutase alpha/beta/alpha" evidence="13">
    <location>
        <begin position="137"/>
        <end position="187"/>
    </location>
</feature>
<dbReference type="EMBL" id="JASFZW010000001">
    <property type="protein sequence ID" value="KAK2080518.1"/>
    <property type="molecule type" value="Genomic_DNA"/>
</dbReference>
<evidence type="ECO:0000256" key="3">
    <source>
        <dbReference type="ARBA" id="ARBA00004865"/>
    </source>
</evidence>
<dbReference type="GO" id="GO:0004610">
    <property type="term" value="F:phosphoacetylglucosamine mutase activity"/>
    <property type="evidence" value="ECO:0007669"/>
    <property type="project" value="UniProtKB-EC"/>
</dbReference>
<comment type="pathway">
    <text evidence="3">Nucleotide-sugar biosynthesis; UDP-N-acetyl-alpha-D-glucosamine biosynthesis; N-acetyl-alpha-D-glucosamine 1-phosphate from alpha-D-glucosamine 6-phosphate (route I): step 2/2.</text>
</comment>
<reference evidence="16" key="1">
    <citation type="submission" date="2021-01" db="EMBL/GenBank/DDBJ databases">
        <authorList>
            <person name="Eckstrom K.M.E."/>
        </authorList>
    </citation>
    <scope>NUCLEOTIDE SEQUENCE</scope>
    <source>
        <strain evidence="16">UVCC 0001</strain>
    </source>
</reference>
<keyword evidence="6" id="KW-0597">Phosphoprotein</keyword>
<evidence type="ECO:0000256" key="1">
    <source>
        <dbReference type="ARBA" id="ARBA00000558"/>
    </source>
</evidence>
<dbReference type="PANTHER" id="PTHR45955">
    <property type="entry name" value="PHOSPHOACETYLGLUCOSAMINE MUTASE"/>
    <property type="match status" value="1"/>
</dbReference>
<dbReference type="FunFam" id="3.30.310.50:FF:000003">
    <property type="entry name" value="Phosphoacetylglucosamine mutase"/>
    <property type="match status" value="1"/>
</dbReference>
<dbReference type="InterPro" id="IPR016066">
    <property type="entry name" value="A-D-PHexomutase_CS"/>
</dbReference>
<dbReference type="PROSITE" id="PS00710">
    <property type="entry name" value="PGM_PMM"/>
    <property type="match status" value="1"/>
</dbReference>
<dbReference type="Pfam" id="PF00408">
    <property type="entry name" value="PGM_PMM_IV"/>
    <property type="match status" value="1"/>
</dbReference>
<dbReference type="Proteomes" id="UP001255856">
    <property type="component" value="Unassembled WGS sequence"/>
</dbReference>
<comment type="caution">
    <text evidence="16">The sequence shown here is derived from an EMBL/GenBank/DDBJ whole genome shotgun (WGS) entry which is preliminary data.</text>
</comment>
<dbReference type="Gene3D" id="3.40.120.10">
    <property type="entry name" value="Alpha-D-Glucose-1,6-Bisphosphate, subunit A, domain 3"/>
    <property type="match status" value="2"/>
</dbReference>
<dbReference type="PANTHER" id="PTHR45955:SF1">
    <property type="entry name" value="PHOSPHOACETYLGLUCOSAMINE MUTASE"/>
    <property type="match status" value="1"/>
</dbReference>
<name>A0AAD9IMP7_PROWI</name>
<gene>
    <name evidence="16" type="ORF">QBZ16_000371</name>
</gene>
<comment type="catalytic activity">
    <reaction evidence="1">
        <text>N-acetyl-alpha-D-glucosamine 1-phosphate = N-acetyl-D-glucosamine 6-phosphate</text>
        <dbReference type="Rhea" id="RHEA:23804"/>
        <dbReference type="ChEBI" id="CHEBI:57513"/>
        <dbReference type="ChEBI" id="CHEBI:57776"/>
        <dbReference type="EC" id="5.4.2.3"/>
    </reaction>
</comment>
<dbReference type="InterPro" id="IPR016055">
    <property type="entry name" value="A-D-PHexomutase_a/b/a-I/II/III"/>
</dbReference>
<feature type="domain" description="Alpha-D-phosphohexomutase alpha/beta/alpha" evidence="13">
    <location>
        <begin position="59"/>
        <end position="94"/>
    </location>
</feature>
<dbReference type="SUPFAM" id="SSF55957">
    <property type="entry name" value="Phosphoglucomutase, C-terminal domain"/>
    <property type="match status" value="1"/>
</dbReference>
<evidence type="ECO:0000256" key="7">
    <source>
        <dbReference type="ARBA" id="ARBA00022723"/>
    </source>
</evidence>
<dbReference type="SUPFAM" id="SSF53738">
    <property type="entry name" value="Phosphoglucomutase, first 3 domains"/>
    <property type="match status" value="3"/>
</dbReference>
<evidence type="ECO:0000256" key="6">
    <source>
        <dbReference type="ARBA" id="ARBA00022553"/>
    </source>
</evidence>
<keyword evidence="8" id="KW-0460">Magnesium</keyword>
<dbReference type="Pfam" id="PF21405">
    <property type="entry name" value="AMG1_II"/>
    <property type="match status" value="1"/>
</dbReference>
<sequence length="496" mass="50836">MIPSFSQVEAALRRGCEAYPKPGGYTPSYGTAGYRAEASLLPSTVYRCGVLMALRSLQLGRPVGICVTASHNPVADNGVKLVEPSGEMLAQAWEARADALALAATPDALVEAVRGLTSELPGPARDPAARASPPDTETAPLVLIAYDTRPSSVGLAEAARRGAAALGVPTSDLGPMTTPQLHWAVAQTARGLPAAPADYYAQLAGAFAELCGGSGSDLDVEGQATLPLLVDCANGIGAPALEALTSAVRASRAPLDVCAFNVGKGELNGGCGADFVQKARRLPAGFSQGPRGGAAVNGCSLDGDADRIVFWNPLGANLAAVRLLDGDRIAALCALLCADLGAGLTAPAPSLGVVQTAYANGASTAYITGHAAPAHTGDAVGDALSILLTVLLALQRRGWSLRDWEGLYADLPSRQRVCRVPDRTALRTADAERRAVAPPGLQDKIDEAVSTVSQGRAFVRPSGTEDVVRIYAEAATEAEAEALTSAIEGLIAEFLG</sequence>
<keyword evidence="7" id="KW-0479">Metal-binding</keyword>
<dbReference type="InterPro" id="IPR005844">
    <property type="entry name" value="A-D-PHexomutase_a/b/a-I"/>
</dbReference>
<dbReference type="InterPro" id="IPR049022">
    <property type="entry name" value="AMG1_III"/>
</dbReference>
<comment type="similarity">
    <text evidence="4">Belongs to the phosphohexose mutase family.</text>
</comment>
<organism evidence="16 17">
    <name type="scientific">Prototheca wickerhamii</name>
    <dbReference type="NCBI Taxonomy" id="3111"/>
    <lineage>
        <taxon>Eukaryota</taxon>
        <taxon>Viridiplantae</taxon>
        <taxon>Chlorophyta</taxon>
        <taxon>core chlorophytes</taxon>
        <taxon>Trebouxiophyceae</taxon>
        <taxon>Chlorellales</taxon>
        <taxon>Chlorellaceae</taxon>
        <taxon>Prototheca</taxon>
    </lineage>
</organism>
<evidence type="ECO:0000256" key="10">
    <source>
        <dbReference type="ARBA" id="ARBA00031926"/>
    </source>
</evidence>
<dbReference type="AlphaFoldDB" id="A0AAD9IMP7"/>
<protein>
    <recommendedName>
        <fullName evidence="5">phosphoacetylglucosamine mutase</fullName>
        <ecNumber evidence="5">5.4.2.3</ecNumber>
    </recommendedName>
    <alternativeName>
        <fullName evidence="11">Acetylglucosamine phosphomutase</fullName>
    </alternativeName>
    <alternativeName>
        <fullName evidence="10">N-acetylglucosamine-phosphate mutase</fullName>
    </alternativeName>
</protein>
<dbReference type="InterPro" id="IPR005843">
    <property type="entry name" value="A-D-PHexomutase_C"/>
</dbReference>
<evidence type="ECO:0000259" key="12">
    <source>
        <dbReference type="Pfam" id="PF00408"/>
    </source>
</evidence>
<dbReference type="FunFam" id="3.40.120.10:FF:000013">
    <property type="entry name" value="Phosphoacetylglucosamine mutase"/>
    <property type="match status" value="1"/>
</dbReference>
<dbReference type="GO" id="GO:0005975">
    <property type="term" value="P:carbohydrate metabolic process"/>
    <property type="evidence" value="ECO:0007669"/>
    <property type="project" value="InterPro"/>
</dbReference>
<evidence type="ECO:0000259" key="15">
    <source>
        <dbReference type="Pfam" id="PF21405"/>
    </source>
</evidence>
<feature type="domain" description="Alpha-D-phosphohexomutase C-terminal" evidence="12">
    <location>
        <begin position="437"/>
        <end position="487"/>
    </location>
</feature>
<evidence type="ECO:0000313" key="16">
    <source>
        <dbReference type="EMBL" id="KAK2080518.1"/>
    </source>
</evidence>
<evidence type="ECO:0000313" key="17">
    <source>
        <dbReference type="Proteomes" id="UP001255856"/>
    </source>
</evidence>
<evidence type="ECO:0000256" key="11">
    <source>
        <dbReference type="ARBA" id="ARBA00032065"/>
    </source>
</evidence>
<keyword evidence="9" id="KW-0413">Isomerase</keyword>
<evidence type="ECO:0000259" key="14">
    <source>
        <dbReference type="Pfam" id="PF21404"/>
    </source>
</evidence>
<dbReference type="EC" id="5.4.2.3" evidence="5"/>
<proteinExistence type="inferred from homology"/>
<feature type="domain" description="Phosphoacetylglucosamine mutase AMG1" evidence="15">
    <location>
        <begin position="195"/>
        <end position="309"/>
    </location>
</feature>
<keyword evidence="17" id="KW-1185">Reference proteome</keyword>
<feature type="domain" description="Phosphoacetylglucosamine mutase AMG1" evidence="14">
    <location>
        <begin position="325"/>
        <end position="369"/>
    </location>
</feature>
<dbReference type="GO" id="GO:0006048">
    <property type="term" value="P:UDP-N-acetylglucosamine biosynthetic process"/>
    <property type="evidence" value="ECO:0007669"/>
    <property type="project" value="TreeGrafter"/>
</dbReference>
<evidence type="ECO:0000256" key="9">
    <source>
        <dbReference type="ARBA" id="ARBA00023235"/>
    </source>
</evidence>
<evidence type="ECO:0000256" key="8">
    <source>
        <dbReference type="ARBA" id="ARBA00022842"/>
    </source>
</evidence>
<evidence type="ECO:0000256" key="5">
    <source>
        <dbReference type="ARBA" id="ARBA00012731"/>
    </source>
</evidence>
<dbReference type="Pfam" id="PF21404">
    <property type="entry name" value="AMG1_III"/>
    <property type="match status" value="1"/>
</dbReference>
<dbReference type="GO" id="GO:0000287">
    <property type="term" value="F:magnesium ion binding"/>
    <property type="evidence" value="ECO:0007669"/>
    <property type="project" value="InterPro"/>
</dbReference>